<dbReference type="Pfam" id="PF00254">
    <property type="entry name" value="FKBP_C"/>
    <property type="match status" value="1"/>
</dbReference>
<dbReference type="SUPFAM" id="SSF54534">
    <property type="entry name" value="FKBP-like"/>
    <property type="match status" value="1"/>
</dbReference>
<evidence type="ECO:0000256" key="1">
    <source>
        <dbReference type="ARBA" id="ARBA00000971"/>
    </source>
</evidence>
<feature type="chain" id="PRO_5030921867" description="peptidylprolyl isomerase" evidence="7">
    <location>
        <begin position="20"/>
        <end position="421"/>
    </location>
</feature>
<dbReference type="Gene3D" id="3.10.50.40">
    <property type="match status" value="1"/>
</dbReference>
<evidence type="ECO:0000313" key="9">
    <source>
        <dbReference type="EMBL" id="MSU07266.1"/>
    </source>
</evidence>
<feature type="domain" description="PPIase FKBP-type" evidence="8">
    <location>
        <begin position="338"/>
        <end position="421"/>
    </location>
</feature>
<comment type="similarity">
    <text evidence="2">Belongs to the FKBP-type PPIase family.</text>
</comment>
<keyword evidence="7" id="KW-0732">Signal</keyword>
<accession>A0A7X2TR88</accession>
<evidence type="ECO:0000259" key="8">
    <source>
        <dbReference type="PROSITE" id="PS50059"/>
    </source>
</evidence>
<keyword evidence="4 6" id="KW-0697">Rotamase</keyword>
<sequence length="421" mass="46744">MKKFLTLMTLILLSLSLFAMGAREINDDVKIVKVIEPVEMSSGTSLLVMDENGTEIIYHFSPETKSTFPVSYYKGGEVLAIKDNGIMTMSLPGQTTAVEVTDITLGVNLKAYTVTFPEKSNQGEYPAQRVWNAEVTDELTDQFSYAYGYDLLASYLTQGLTLRGAYFAKGVVDFWSFAEPMVTVDEMNTYLDKYINEVYALGVQDSVGDVPASWDEINSLTVTDDLSEMFSYSYGYYISFQLFYSGLELNGTSFANGSLHALFNDVPLLNQSERDDAMNKYSEKLQQEYDAYIQSLSEENLKNANAFLSENRNADGVIETASGLQYKVMVSAEGPKPSQDSTVTLSYKLNDLYGNTLDQNSNVQFNLTNTVPGFKEAVSNMSVGETIVAYVHPDLGYGAQLLDTIEPNSLLIFEIELISID</sequence>
<evidence type="ECO:0000256" key="6">
    <source>
        <dbReference type="PROSITE-ProRule" id="PRU00277"/>
    </source>
</evidence>
<keyword evidence="5 6" id="KW-0413">Isomerase</keyword>
<comment type="catalytic activity">
    <reaction evidence="1 6">
        <text>[protein]-peptidylproline (omega=180) = [protein]-peptidylproline (omega=0)</text>
        <dbReference type="Rhea" id="RHEA:16237"/>
        <dbReference type="Rhea" id="RHEA-COMP:10747"/>
        <dbReference type="Rhea" id="RHEA-COMP:10748"/>
        <dbReference type="ChEBI" id="CHEBI:83833"/>
        <dbReference type="ChEBI" id="CHEBI:83834"/>
        <dbReference type="EC" id="5.2.1.8"/>
    </reaction>
</comment>
<dbReference type="PANTHER" id="PTHR43811:SF19">
    <property type="entry name" value="39 KDA FK506-BINDING NUCLEAR PROTEIN"/>
    <property type="match status" value="1"/>
</dbReference>
<evidence type="ECO:0000256" key="4">
    <source>
        <dbReference type="ARBA" id="ARBA00023110"/>
    </source>
</evidence>
<evidence type="ECO:0000256" key="2">
    <source>
        <dbReference type="ARBA" id="ARBA00006577"/>
    </source>
</evidence>
<reference evidence="9 10" key="1">
    <citation type="submission" date="2019-08" db="EMBL/GenBank/DDBJ databases">
        <title>In-depth cultivation of the pig gut microbiome towards novel bacterial diversity and tailored functional studies.</title>
        <authorList>
            <person name="Wylensek D."/>
            <person name="Hitch T.C.A."/>
            <person name="Clavel T."/>
        </authorList>
    </citation>
    <scope>NUCLEOTIDE SEQUENCE [LARGE SCALE GENOMIC DNA]</scope>
    <source>
        <strain evidence="9 10">NM-380-WT-3C1</strain>
    </source>
</reference>
<dbReference type="Proteomes" id="UP000460549">
    <property type="component" value="Unassembled WGS sequence"/>
</dbReference>
<dbReference type="InterPro" id="IPR036944">
    <property type="entry name" value="PPIase_FKBP_N_sf"/>
</dbReference>
<gene>
    <name evidence="9" type="ORF">FYJ80_10905</name>
</gene>
<dbReference type="InterPro" id="IPR000774">
    <property type="entry name" value="PPIase_FKBP_N"/>
</dbReference>
<keyword evidence="10" id="KW-1185">Reference proteome</keyword>
<name>A0A7X2TR88_9SPIO</name>
<dbReference type="GO" id="GO:0006457">
    <property type="term" value="P:protein folding"/>
    <property type="evidence" value="ECO:0007669"/>
    <property type="project" value="InterPro"/>
</dbReference>
<comment type="caution">
    <text evidence="9">The sequence shown here is derived from an EMBL/GenBank/DDBJ whole genome shotgun (WGS) entry which is preliminary data.</text>
</comment>
<protein>
    <recommendedName>
        <fullName evidence="3 6">peptidylprolyl isomerase</fullName>
        <ecNumber evidence="3 6">5.2.1.8</ecNumber>
    </recommendedName>
</protein>
<evidence type="ECO:0000256" key="3">
    <source>
        <dbReference type="ARBA" id="ARBA00013194"/>
    </source>
</evidence>
<evidence type="ECO:0000256" key="5">
    <source>
        <dbReference type="ARBA" id="ARBA00023235"/>
    </source>
</evidence>
<dbReference type="InterPro" id="IPR046357">
    <property type="entry name" value="PPIase_dom_sf"/>
</dbReference>
<dbReference type="RefSeq" id="WP_154426873.1">
    <property type="nucleotide sequence ID" value="NZ_VUNN01000033.1"/>
</dbReference>
<dbReference type="EC" id="5.2.1.8" evidence="3 6"/>
<dbReference type="Pfam" id="PF01346">
    <property type="entry name" value="FKBP_N"/>
    <property type="match status" value="1"/>
</dbReference>
<dbReference type="EMBL" id="VUNN01000033">
    <property type="protein sequence ID" value="MSU07266.1"/>
    <property type="molecule type" value="Genomic_DNA"/>
</dbReference>
<evidence type="ECO:0000313" key="10">
    <source>
        <dbReference type="Proteomes" id="UP000460549"/>
    </source>
</evidence>
<organism evidence="9 10">
    <name type="scientific">Bullifex porci</name>
    <dbReference type="NCBI Taxonomy" id="2606638"/>
    <lineage>
        <taxon>Bacteria</taxon>
        <taxon>Pseudomonadati</taxon>
        <taxon>Spirochaetota</taxon>
        <taxon>Spirochaetia</taxon>
        <taxon>Spirochaetales</taxon>
        <taxon>Spirochaetaceae</taxon>
        <taxon>Bullifex</taxon>
    </lineage>
</organism>
<dbReference type="InterPro" id="IPR001179">
    <property type="entry name" value="PPIase_FKBP_dom"/>
</dbReference>
<evidence type="ECO:0000256" key="7">
    <source>
        <dbReference type="SAM" id="SignalP"/>
    </source>
</evidence>
<dbReference type="GO" id="GO:0003755">
    <property type="term" value="F:peptidyl-prolyl cis-trans isomerase activity"/>
    <property type="evidence" value="ECO:0007669"/>
    <property type="project" value="UniProtKB-KW"/>
</dbReference>
<dbReference type="PROSITE" id="PS50059">
    <property type="entry name" value="FKBP_PPIASE"/>
    <property type="match status" value="1"/>
</dbReference>
<dbReference type="Gene3D" id="1.10.287.460">
    <property type="entry name" value="Peptidyl-prolyl cis-trans isomerase, FKBP-type, N-terminal domain"/>
    <property type="match status" value="2"/>
</dbReference>
<dbReference type="AlphaFoldDB" id="A0A7X2TR88"/>
<feature type="signal peptide" evidence="7">
    <location>
        <begin position="1"/>
        <end position="19"/>
    </location>
</feature>
<proteinExistence type="inferred from homology"/>
<dbReference type="PANTHER" id="PTHR43811">
    <property type="entry name" value="FKBP-TYPE PEPTIDYL-PROLYL CIS-TRANS ISOMERASE FKPA"/>
    <property type="match status" value="1"/>
</dbReference>